<dbReference type="OrthoDB" id="2376965at2"/>
<evidence type="ECO:0000256" key="2">
    <source>
        <dbReference type="ARBA" id="ARBA00022475"/>
    </source>
</evidence>
<protein>
    <submittedName>
        <fullName evidence="8">Flagellar biosynthetic protein FliO</fullName>
    </submittedName>
</protein>
<sequence length="211" mass="24025">MEGKYHLLRLIVMTVLVCVLLLPAIEEGEAALPTAPGTEVNGQIELPDQSKTFGWMIVQLIFYTVLIIILIVLFIRFLARRQQKLGHQQLFEHMGGTSLGPHKSLQLIKVGGKIYLLGVSDQITLIKEIDDPAQIERIEADREKQQSFFQATGQGGWKSLLDQWANKKRDSQFQSLLETSLRKQQLKREKYERDLRQGQSGPRSDVENKEG</sequence>
<dbReference type="Proteomes" id="UP000825179">
    <property type="component" value="Chromosome"/>
</dbReference>
<gene>
    <name evidence="8" type="ORF">CathTA2_1954</name>
    <name evidence="9" type="ORF">HUR95_11800</name>
</gene>
<proteinExistence type="predicted"/>
<name>F5L804_CALTT</name>
<reference evidence="9" key="3">
    <citation type="submission" date="2021-08" db="EMBL/GenBank/DDBJ databases">
        <authorList>
            <person name="de Jong S."/>
            <person name="van den Broek M."/>
            <person name="Merkel A."/>
            <person name="de la Torre Cortes P."/>
            <person name="Kalamorz F."/>
            <person name="Cook G."/>
            <person name="van Loosdrecht M."/>
            <person name="McMillan D."/>
        </authorList>
    </citation>
    <scope>NUCLEOTIDE SEQUENCE</scope>
    <source>
        <strain evidence="9">TA2.A1</strain>
    </source>
</reference>
<evidence type="ECO:0000256" key="5">
    <source>
        <dbReference type="ARBA" id="ARBA00023136"/>
    </source>
</evidence>
<keyword evidence="11" id="KW-1185">Reference proteome</keyword>
<dbReference type="EMBL" id="CP082237">
    <property type="protein sequence ID" value="QZT33010.1"/>
    <property type="molecule type" value="Genomic_DNA"/>
</dbReference>
<dbReference type="EMBL" id="AFCE01000147">
    <property type="protein sequence ID" value="EGL82512.1"/>
    <property type="molecule type" value="Genomic_DNA"/>
</dbReference>
<dbReference type="AlphaFoldDB" id="F5L804"/>
<feature type="transmembrane region" description="Helical" evidence="7">
    <location>
        <begin position="7"/>
        <end position="25"/>
    </location>
</feature>
<comment type="subcellular location">
    <subcellularLocation>
        <location evidence="1">Cell membrane</location>
    </subcellularLocation>
</comment>
<dbReference type="Pfam" id="PF04347">
    <property type="entry name" value="FliO"/>
    <property type="match status" value="1"/>
</dbReference>
<evidence type="ECO:0000256" key="1">
    <source>
        <dbReference type="ARBA" id="ARBA00004236"/>
    </source>
</evidence>
<keyword evidence="8" id="KW-0966">Cell projection</keyword>
<organism evidence="8 10">
    <name type="scientific">Caldalkalibacillus thermarum (strain TA2.A1)</name>
    <dbReference type="NCBI Taxonomy" id="986075"/>
    <lineage>
        <taxon>Bacteria</taxon>
        <taxon>Bacillati</taxon>
        <taxon>Bacillota</taxon>
        <taxon>Bacilli</taxon>
        <taxon>Bacillales</taxon>
        <taxon>Bacillaceae</taxon>
        <taxon>Caldalkalibacillus</taxon>
    </lineage>
</organism>
<keyword evidence="2" id="KW-1003">Cell membrane</keyword>
<dbReference type="InterPro" id="IPR022781">
    <property type="entry name" value="Flagellar_biosynth_FliO"/>
</dbReference>
<evidence type="ECO:0000313" key="11">
    <source>
        <dbReference type="Proteomes" id="UP000825179"/>
    </source>
</evidence>
<dbReference type="GO" id="GO:0044781">
    <property type="term" value="P:bacterial-type flagellum organization"/>
    <property type="evidence" value="ECO:0007669"/>
    <property type="project" value="InterPro"/>
</dbReference>
<keyword evidence="8" id="KW-0969">Cilium</keyword>
<keyword evidence="8" id="KW-0282">Flagellum</keyword>
<reference evidence="9 11" key="2">
    <citation type="journal article" date="2020" name="Extremophiles">
        <title>Genomic analysis of Caldalkalibacillus thermarum TA2.A1 reveals aerobic alkaliphilic metabolism and evolutionary hallmarks linking alkaliphilic bacteria and plant life.</title>
        <authorList>
            <person name="de Jong S.I."/>
            <person name="van den Broek M.A."/>
            <person name="Merkel A.Y."/>
            <person name="de la Torre Cortes P."/>
            <person name="Kalamorz F."/>
            <person name="Cook G.M."/>
            <person name="van Loosdrecht M.C.M."/>
            <person name="McMillan D.G.G."/>
        </authorList>
    </citation>
    <scope>NUCLEOTIDE SEQUENCE [LARGE SCALE GENOMIC DNA]</scope>
    <source>
        <strain evidence="9 11">TA2.A1</strain>
    </source>
</reference>
<keyword evidence="5 7" id="KW-0472">Membrane</keyword>
<feature type="region of interest" description="Disordered" evidence="6">
    <location>
        <begin position="182"/>
        <end position="211"/>
    </location>
</feature>
<dbReference type="Proteomes" id="UP000010716">
    <property type="component" value="Unassembled WGS sequence"/>
</dbReference>
<feature type="transmembrane region" description="Helical" evidence="7">
    <location>
        <begin position="53"/>
        <end position="79"/>
    </location>
</feature>
<dbReference type="KEGG" id="cthu:HUR95_11800"/>
<evidence type="ECO:0000256" key="3">
    <source>
        <dbReference type="ARBA" id="ARBA00022692"/>
    </source>
</evidence>
<evidence type="ECO:0000256" key="6">
    <source>
        <dbReference type="SAM" id="MobiDB-lite"/>
    </source>
</evidence>
<keyword evidence="3 7" id="KW-0812">Transmembrane</keyword>
<evidence type="ECO:0000256" key="4">
    <source>
        <dbReference type="ARBA" id="ARBA00022989"/>
    </source>
</evidence>
<evidence type="ECO:0000313" key="10">
    <source>
        <dbReference type="Proteomes" id="UP000010716"/>
    </source>
</evidence>
<evidence type="ECO:0000313" key="9">
    <source>
        <dbReference type="EMBL" id="QZT33010.1"/>
    </source>
</evidence>
<feature type="compositionally biased region" description="Basic and acidic residues" evidence="6">
    <location>
        <begin position="186"/>
        <end position="196"/>
    </location>
</feature>
<dbReference type="eggNOG" id="COG3190">
    <property type="taxonomic scope" value="Bacteria"/>
</dbReference>
<evidence type="ECO:0000256" key="7">
    <source>
        <dbReference type="SAM" id="Phobius"/>
    </source>
</evidence>
<accession>F5L804</accession>
<reference evidence="8 10" key="1">
    <citation type="journal article" date="2011" name="J. Bacteriol.">
        <title>Draft genome sequence of the thermoalkaliphilic Caldalkalibacillus thermarum strain TA2.A1.</title>
        <authorList>
            <person name="Kalamorz F."/>
            <person name="Keis S."/>
            <person name="McMillan D.G."/>
            <person name="Olsson K."/>
            <person name="Stanton J.A."/>
            <person name="Stockwell P."/>
            <person name="Black M.A."/>
            <person name="Klingeman D.M."/>
            <person name="Land M.L."/>
            <person name="Han C.S."/>
            <person name="Martin S.L."/>
            <person name="Becher S.A."/>
            <person name="Peddie C.J."/>
            <person name="Morgan H.W."/>
            <person name="Matthies D."/>
            <person name="Preiss L."/>
            <person name="Meier T."/>
            <person name="Brown S.D."/>
            <person name="Cook G.M."/>
        </authorList>
    </citation>
    <scope>NUCLEOTIDE SEQUENCE [LARGE SCALE GENOMIC DNA]</scope>
    <source>
        <strain evidence="8 10">TA2.A1</strain>
    </source>
</reference>
<evidence type="ECO:0000313" key="8">
    <source>
        <dbReference type="EMBL" id="EGL82512.1"/>
    </source>
</evidence>
<dbReference type="GO" id="GO:0016020">
    <property type="term" value="C:membrane"/>
    <property type="evidence" value="ECO:0007669"/>
    <property type="project" value="InterPro"/>
</dbReference>
<keyword evidence="4 7" id="KW-1133">Transmembrane helix</keyword>
<dbReference type="RefSeq" id="WP_007505143.1">
    <property type="nucleotide sequence ID" value="NZ_AFCE01000147.1"/>
</dbReference>